<evidence type="ECO:0000256" key="6">
    <source>
        <dbReference type="SAM" id="Phobius"/>
    </source>
</evidence>
<dbReference type="AlphaFoldDB" id="A0AAJ0GS16"/>
<reference evidence="7" key="1">
    <citation type="journal article" date="2023" name="Mol. Phylogenet. Evol.">
        <title>Genome-scale phylogeny and comparative genomics of the fungal order Sordariales.</title>
        <authorList>
            <person name="Hensen N."/>
            <person name="Bonometti L."/>
            <person name="Westerberg I."/>
            <person name="Brannstrom I.O."/>
            <person name="Guillou S."/>
            <person name="Cros-Aarteil S."/>
            <person name="Calhoun S."/>
            <person name="Haridas S."/>
            <person name="Kuo A."/>
            <person name="Mondo S."/>
            <person name="Pangilinan J."/>
            <person name="Riley R."/>
            <person name="LaButti K."/>
            <person name="Andreopoulos B."/>
            <person name="Lipzen A."/>
            <person name="Chen C."/>
            <person name="Yan M."/>
            <person name="Daum C."/>
            <person name="Ng V."/>
            <person name="Clum A."/>
            <person name="Steindorff A."/>
            <person name="Ohm R.A."/>
            <person name="Martin F."/>
            <person name="Silar P."/>
            <person name="Natvig D.O."/>
            <person name="Lalanne C."/>
            <person name="Gautier V."/>
            <person name="Ament-Velasquez S.L."/>
            <person name="Kruys A."/>
            <person name="Hutchinson M.I."/>
            <person name="Powell A.J."/>
            <person name="Barry K."/>
            <person name="Miller A.N."/>
            <person name="Grigoriev I.V."/>
            <person name="Debuchy R."/>
            <person name="Gladieux P."/>
            <person name="Hiltunen Thoren M."/>
            <person name="Johannesson H."/>
        </authorList>
    </citation>
    <scope>NUCLEOTIDE SEQUENCE</scope>
    <source>
        <strain evidence="7">CBS 333.67</strain>
    </source>
</reference>
<feature type="compositionally biased region" description="Basic and acidic residues" evidence="5">
    <location>
        <begin position="220"/>
        <end position="231"/>
    </location>
</feature>
<dbReference type="PANTHER" id="PTHR15549">
    <property type="entry name" value="PAIRED IMMUNOGLOBULIN-LIKE TYPE 2 RECEPTOR"/>
    <property type="match status" value="1"/>
</dbReference>
<keyword evidence="3 6" id="KW-1133">Transmembrane helix</keyword>
<dbReference type="GeneID" id="87882063"/>
<feature type="region of interest" description="Disordered" evidence="5">
    <location>
        <begin position="193"/>
        <end position="248"/>
    </location>
</feature>
<feature type="transmembrane region" description="Helical" evidence="6">
    <location>
        <begin position="160"/>
        <end position="181"/>
    </location>
</feature>
<evidence type="ECO:0000256" key="3">
    <source>
        <dbReference type="ARBA" id="ARBA00022989"/>
    </source>
</evidence>
<feature type="compositionally biased region" description="Polar residues" evidence="5">
    <location>
        <begin position="193"/>
        <end position="206"/>
    </location>
</feature>
<protein>
    <recommendedName>
        <fullName evidence="9">Mid2 domain-containing protein</fullName>
    </recommendedName>
</protein>
<evidence type="ECO:0000256" key="5">
    <source>
        <dbReference type="SAM" id="MobiDB-lite"/>
    </source>
</evidence>
<dbReference type="GO" id="GO:0016020">
    <property type="term" value="C:membrane"/>
    <property type="evidence" value="ECO:0007669"/>
    <property type="project" value="UniProtKB-SubCell"/>
</dbReference>
<comment type="subcellular location">
    <subcellularLocation>
        <location evidence="1">Membrane</location>
        <topology evidence="1">Single-pass membrane protein</topology>
    </subcellularLocation>
</comment>
<proteinExistence type="predicted"/>
<dbReference type="GO" id="GO:0071944">
    <property type="term" value="C:cell periphery"/>
    <property type="evidence" value="ECO:0007669"/>
    <property type="project" value="UniProtKB-ARBA"/>
</dbReference>
<dbReference type="EMBL" id="JAUDZG010000005">
    <property type="protein sequence ID" value="KAK3304885.1"/>
    <property type="molecule type" value="Genomic_DNA"/>
</dbReference>
<organism evidence="7 8">
    <name type="scientific">Chaetomium strumarium</name>
    <dbReference type="NCBI Taxonomy" id="1170767"/>
    <lineage>
        <taxon>Eukaryota</taxon>
        <taxon>Fungi</taxon>
        <taxon>Dikarya</taxon>
        <taxon>Ascomycota</taxon>
        <taxon>Pezizomycotina</taxon>
        <taxon>Sordariomycetes</taxon>
        <taxon>Sordariomycetidae</taxon>
        <taxon>Sordariales</taxon>
        <taxon>Chaetomiaceae</taxon>
        <taxon>Chaetomium</taxon>
    </lineage>
</organism>
<evidence type="ECO:0000256" key="4">
    <source>
        <dbReference type="ARBA" id="ARBA00023136"/>
    </source>
</evidence>
<keyword evidence="8" id="KW-1185">Reference proteome</keyword>
<dbReference type="InterPro" id="IPR051694">
    <property type="entry name" value="Immunoregulatory_rcpt-like"/>
</dbReference>
<evidence type="ECO:0000313" key="8">
    <source>
        <dbReference type="Proteomes" id="UP001273166"/>
    </source>
</evidence>
<keyword evidence="2 6" id="KW-0812">Transmembrane</keyword>
<gene>
    <name evidence="7" type="ORF">B0T15DRAFT_255170</name>
</gene>
<dbReference type="RefSeq" id="XP_062720665.1">
    <property type="nucleotide sequence ID" value="XM_062863234.1"/>
</dbReference>
<comment type="caution">
    <text evidence="7">The sequence shown here is derived from an EMBL/GenBank/DDBJ whole genome shotgun (WGS) entry which is preliminary data.</text>
</comment>
<dbReference type="Proteomes" id="UP001273166">
    <property type="component" value="Unassembled WGS sequence"/>
</dbReference>
<evidence type="ECO:0000313" key="7">
    <source>
        <dbReference type="EMBL" id="KAK3304885.1"/>
    </source>
</evidence>
<evidence type="ECO:0000256" key="2">
    <source>
        <dbReference type="ARBA" id="ARBA00022692"/>
    </source>
</evidence>
<keyword evidence="4 6" id="KW-0472">Membrane</keyword>
<name>A0AAJ0GS16_9PEZI</name>
<accession>A0AAJ0GS16</accession>
<reference evidence="7" key="2">
    <citation type="submission" date="2023-06" db="EMBL/GenBank/DDBJ databases">
        <authorList>
            <consortium name="Lawrence Berkeley National Laboratory"/>
            <person name="Mondo S.J."/>
            <person name="Hensen N."/>
            <person name="Bonometti L."/>
            <person name="Westerberg I."/>
            <person name="Brannstrom I.O."/>
            <person name="Guillou S."/>
            <person name="Cros-Aarteil S."/>
            <person name="Calhoun S."/>
            <person name="Haridas S."/>
            <person name="Kuo A."/>
            <person name="Pangilinan J."/>
            <person name="Riley R."/>
            <person name="Labutti K."/>
            <person name="Andreopoulos B."/>
            <person name="Lipzen A."/>
            <person name="Chen C."/>
            <person name="Yanf M."/>
            <person name="Daum C."/>
            <person name="Ng V."/>
            <person name="Clum A."/>
            <person name="Steindorff A."/>
            <person name="Ohm R."/>
            <person name="Martin F."/>
            <person name="Silar P."/>
            <person name="Natvig D."/>
            <person name="Lalanne C."/>
            <person name="Gautier V."/>
            <person name="Ament-Velasquez S.L."/>
            <person name="Kruys A."/>
            <person name="Hutchinson M.I."/>
            <person name="Powell A.J."/>
            <person name="Barry K."/>
            <person name="Miller A.N."/>
            <person name="Grigoriev I.V."/>
            <person name="Debuchy R."/>
            <person name="Gladieux P."/>
            <person name="Thoren M.H."/>
            <person name="Johannesson H."/>
        </authorList>
    </citation>
    <scope>NUCLEOTIDE SEQUENCE</scope>
    <source>
        <strain evidence="7">CBS 333.67</strain>
    </source>
</reference>
<evidence type="ECO:0000256" key="1">
    <source>
        <dbReference type="ARBA" id="ARBA00004167"/>
    </source>
</evidence>
<dbReference type="PANTHER" id="PTHR15549:SF26">
    <property type="entry name" value="AXIAL BUDDING PATTERN PROTEIN 2-RELATED"/>
    <property type="match status" value="1"/>
</dbReference>
<sequence>MCLSNRSCKGPKENIIRDSCTDQSWGSLDCPLYCYLTPNIGPDLISCANVTRRDTSFCCDGTVDCCNTGLGRFELLPSNPEVWATWDNTKSQFVVAKPLSPATAVTTSSFSTSTTSTTAMQMSTIAANTATSPSAPPPAQTAPGGSGQAHLSGLSSAAQAGIGVGISVSAILLGLIAYLLWKLYRNKVQGQQQNQPYNPCQFSSQPEIHPYPKELPCQEQRTELDGLREPTELPGAVNMVSRGSDKSV</sequence>
<feature type="region of interest" description="Disordered" evidence="5">
    <location>
        <begin position="129"/>
        <end position="152"/>
    </location>
</feature>
<evidence type="ECO:0008006" key="9">
    <source>
        <dbReference type="Google" id="ProtNLM"/>
    </source>
</evidence>